<comment type="caution">
    <text evidence="1">The sequence shown here is derived from an EMBL/GenBank/DDBJ whole genome shotgun (WGS) entry which is preliminary data.</text>
</comment>
<organism evidence="1 2">
    <name type="scientific">Tanacetum coccineum</name>
    <dbReference type="NCBI Taxonomy" id="301880"/>
    <lineage>
        <taxon>Eukaryota</taxon>
        <taxon>Viridiplantae</taxon>
        <taxon>Streptophyta</taxon>
        <taxon>Embryophyta</taxon>
        <taxon>Tracheophyta</taxon>
        <taxon>Spermatophyta</taxon>
        <taxon>Magnoliopsida</taxon>
        <taxon>eudicotyledons</taxon>
        <taxon>Gunneridae</taxon>
        <taxon>Pentapetalae</taxon>
        <taxon>asterids</taxon>
        <taxon>campanulids</taxon>
        <taxon>Asterales</taxon>
        <taxon>Asteraceae</taxon>
        <taxon>Asteroideae</taxon>
        <taxon>Anthemideae</taxon>
        <taxon>Anthemidinae</taxon>
        <taxon>Tanacetum</taxon>
    </lineage>
</organism>
<dbReference type="EMBL" id="BQNB010019112">
    <property type="protein sequence ID" value="GJT81803.1"/>
    <property type="molecule type" value="Genomic_DNA"/>
</dbReference>
<proteinExistence type="predicted"/>
<reference evidence="1" key="1">
    <citation type="journal article" date="2022" name="Int. J. Mol. Sci.">
        <title>Draft Genome of Tanacetum Coccineum: Genomic Comparison of Closely Related Tanacetum-Family Plants.</title>
        <authorList>
            <person name="Yamashiro T."/>
            <person name="Shiraishi A."/>
            <person name="Nakayama K."/>
            <person name="Satake H."/>
        </authorList>
    </citation>
    <scope>NUCLEOTIDE SEQUENCE</scope>
</reference>
<name>A0ABQ5H430_9ASTR</name>
<keyword evidence="2" id="KW-1185">Reference proteome</keyword>
<accession>A0ABQ5H430</accession>
<sequence length="104" mass="12119">MNNEFLIFDIWEKIFTEDDAWVGVILVNGGYRDAPNGIHDVWNVTLIKNVLFIRSVEKLKVRRQWKLIDLKCLIMSLAKTKDDSTCLPSLGVDFRWCILGMYVL</sequence>
<evidence type="ECO:0000313" key="1">
    <source>
        <dbReference type="EMBL" id="GJT81803.1"/>
    </source>
</evidence>
<dbReference type="Proteomes" id="UP001151760">
    <property type="component" value="Unassembled WGS sequence"/>
</dbReference>
<protein>
    <submittedName>
        <fullName evidence="1">Uncharacterized protein</fullName>
    </submittedName>
</protein>
<evidence type="ECO:0000313" key="2">
    <source>
        <dbReference type="Proteomes" id="UP001151760"/>
    </source>
</evidence>
<reference evidence="1" key="2">
    <citation type="submission" date="2022-01" db="EMBL/GenBank/DDBJ databases">
        <authorList>
            <person name="Yamashiro T."/>
            <person name="Shiraishi A."/>
            <person name="Satake H."/>
            <person name="Nakayama K."/>
        </authorList>
    </citation>
    <scope>NUCLEOTIDE SEQUENCE</scope>
</reference>
<gene>
    <name evidence="1" type="ORF">Tco_1056145</name>
</gene>